<dbReference type="EMBL" id="RZIJ01000048">
    <property type="protein sequence ID" value="RUQ61038.1"/>
    <property type="molecule type" value="Genomic_DNA"/>
</dbReference>
<comment type="caution">
    <text evidence="2">The sequence shown here is derived from an EMBL/GenBank/DDBJ whole genome shotgun (WGS) entry which is preliminary data.</text>
</comment>
<organism evidence="2 3">
    <name type="scientific">Azospirillum doebereinerae</name>
    <dbReference type="NCBI Taxonomy" id="92933"/>
    <lineage>
        <taxon>Bacteria</taxon>
        <taxon>Pseudomonadati</taxon>
        <taxon>Pseudomonadota</taxon>
        <taxon>Alphaproteobacteria</taxon>
        <taxon>Rhodospirillales</taxon>
        <taxon>Azospirillaceae</taxon>
        <taxon>Azospirillum</taxon>
    </lineage>
</organism>
<dbReference type="AlphaFoldDB" id="A0A3S0UXR3"/>
<name>A0A3S0UXR3_9PROT</name>
<evidence type="ECO:0000256" key="1">
    <source>
        <dbReference type="ARBA" id="ARBA00022679"/>
    </source>
</evidence>
<dbReference type="PANTHER" id="PTHR48207">
    <property type="entry name" value="SUCCINATE--HYDROXYMETHYLGLUTARATE COA-TRANSFERASE"/>
    <property type="match status" value="1"/>
</dbReference>
<dbReference type="Proteomes" id="UP000280346">
    <property type="component" value="Unassembled WGS sequence"/>
</dbReference>
<dbReference type="InterPro" id="IPR023606">
    <property type="entry name" value="CoA-Trfase_III_dom_1_sf"/>
</dbReference>
<dbReference type="PANTHER" id="PTHR48207:SF3">
    <property type="entry name" value="SUCCINATE--HYDROXYMETHYLGLUTARATE COA-TRANSFERASE"/>
    <property type="match status" value="1"/>
</dbReference>
<dbReference type="InterPro" id="IPR050483">
    <property type="entry name" value="CoA-transferase_III_domain"/>
</dbReference>
<protein>
    <submittedName>
        <fullName evidence="2">CoA transferase</fullName>
    </submittedName>
</protein>
<reference evidence="2 3" key="1">
    <citation type="submission" date="2018-12" db="EMBL/GenBank/DDBJ databases">
        <authorList>
            <person name="Yang Y."/>
        </authorList>
    </citation>
    <scope>NUCLEOTIDE SEQUENCE [LARGE SCALE GENOMIC DNA]</scope>
    <source>
        <strain evidence="2 3">GSF71</strain>
    </source>
</reference>
<sequence>MLPMDDLPDAPSGTPFGMLSGVRILDLTTSVAGPYATQLLGDLGADVIKIERPGGGDDARAWGPPFLDGESLWFLSVNRNKRSVTLDYTRPEGLAILLDLTRQADVVIVNMVQRTQDKLGISFETLSAVKPDLIFAAITGFGLTGDRAALPCYDLIAEGYSGVMDLTGEPDGPAQKVGSPAADMLSGQDAALAICAALLERTRTGKGRKIDVALVESMTRFMTPRIVTYLGSGELPRRSGGRDSVIAIYQVFETADQPMTLGLGNDGIWRRFCNAVGRPDWAGEARFSDNAKRREARPEIVAGIQEILRARPRAEWLALFAEAKIPAGPINRLDEVATDPELLARGTIYALRDGERTVPQINLGIQVDGAPTAPRMPPPRLGQHTAAILNELGGCAEKDLAALSAAGII</sequence>
<dbReference type="SUPFAM" id="SSF89796">
    <property type="entry name" value="CoA-transferase family III (CaiB/BaiF)"/>
    <property type="match status" value="1"/>
</dbReference>
<keyword evidence="3" id="KW-1185">Reference proteome</keyword>
<dbReference type="RefSeq" id="WP_127004968.1">
    <property type="nucleotide sequence ID" value="NZ_RZIJ01000048.1"/>
</dbReference>
<gene>
    <name evidence="2" type="ORF">EJ913_30135</name>
</gene>
<proteinExistence type="predicted"/>
<evidence type="ECO:0000313" key="2">
    <source>
        <dbReference type="EMBL" id="RUQ61038.1"/>
    </source>
</evidence>
<dbReference type="GO" id="GO:0008410">
    <property type="term" value="F:CoA-transferase activity"/>
    <property type="evidence" value="ECO:0007669"/>
    <property type="project" value="TreeGrafter"/>
</dbReference>
<keyword evidence="1 2" id="KW-0808">Transferase</keyword>
<accession>A0A3S0UXR3</accession>
<dbReference type="Gene3D" id="3.40.50.10540">
    <property type="entry name" value="Crotonobetainyl-coa:carnitine coa-transferase, domain 1"/>
    <property type="match status" value="1"/>
</dbReference>
<dbReference type="InterPro" id="IPR044855">
    <property type="entry name" value="CoA-Trfase_III_dom3_sf"/>
</dbReference>
<dbReference type="OrthoDB" id="9806585at2"/>
<dbReference type="InterPro" id="IPR003673">
    <property type="entry name" value="CoA-Trfase_fam_III"/>
</dbReference>
<evidence type="ECO:0000313" key="3">
    <source>
        <dbReference type="Proteomes" id="UP000280346"/>
    </source>
</evidence>
<dbReference type="Gene3D" id="3.30.1540.10">
    <property type="entry name" value="formyl-coa transferase, domain 3"/>
    <property type="match status" value="1"/>
</dbReference>
<dbReference type="Pfam" id="PF02515">
    <property type="entry name" value="CoA_transf_3"/>
    <property type="match status" value="1"/>
</dbReference>